<dbReference type="OrthoDB" id="5377144at2759"/>
<evidence type="ECO:0000256" key="1">
    <source>
        <dbReference type="ARBA" id="ARBA00006800"/>
    </source>
</evidence>
<feature type="compositionally biased region" description="Polar residues" evidence="3">
    <location>
        <begin position="14"/>
        <end position="26"/>
    </location>
</feature>
<dbReference type="Proteomes" id="UP000269721">
    <property type="component" value="Unassembled WGS sequence"/>
</dbReference>
<dbReference type="SUPFAM" id="SSF52540">
    <property type="entry name" value="P-loop containing nucleoside triphosphate hydrolases"/>
    <property type="match status" value="1"/>
</dbReference>
<dbReference type="Pfam" id="PF08524">
    <property type="entry name" value="rRNA_processing"/>
    <property type="match status" value="1"/>
</dbReference>
<keyword evidence="5" id="KW-1185">Reference proteome</keyword>
<dbReference type="InterPro" id="IPR013730">
    <property type="entry name" value="Fyv7/TAP26"/>
</dbReference>
<feature type="region of interest" description="Disordered" evidence="3">
    <location>
        <begin position="1"/>
        <end position="28"/>
    </location>
</feature>
<sequence>MDDERDSDTATAAEPSTSTFNASEQPAKQLPLPTLHQRLSVAVAGDSGIGKTTILRRLAGDLSPPSTIPATIDIHHLEDVFFVADCGTAETERIAAERKAAIEEQKRIREEASAGRKKYYAQRNETRSKLGRKTRKGQPVMGNLIDHMLSRIQAGTE</sequence>
<name>A0A4V1IRC8_9FUNG</name>
<protein>
    <recommendedName>
        <fullName evidence="2">rRNA-processing protein FYV7</fullName>
    </recommendedName>
</protein>
<reference evidence="5" key="1">
    <citation type="journal article" date="2018" name="Nat. Microbiol.">
        <title>Leveraging single-cell genomics to expand the fungal tree of life.</title>
        <authorList>
            <person name="Ahrendt S.R."/>
            <person name="Quandt C.A."/>
            <person name="Ciobanu D."/>
            <person name="Clum A."/>
            <person name="Salamov A."/>
            <person name="Andreopoulos B."/>
            <person name="Cheng J.F."/>
            <person name="Woyke T."/>
            <person name="Pelin A."/>
            <person name="Henrissat B."/>
            <person name="Reynolds N.K."/>
            <person name="Benny G.L."/>
            <person name="Smith M.E."/>
            <person name="James T.Y."/>
            <person name="Grigoriev I.V."/>
        </authorList>
    </citation>
    <scope>NUCLEOTIDE SEQUENCE [LARGE SCALE GENOMIC DNA]</scope>
</reference>
<dbReference type="InterPro" id="IPR027417">
    <property type="entry name" value="P-loop_NTPase"/>
</dbReference>
<evidence type="ECO:0000256" key="3">
    <source>
        <dbReference type="SAM" id="MobiDB-lite"/>
    </source>
</evidence>
<dbReference type="AlphaFoldDB" id="A0A4V1IRC8"/>
<comment type="similarity">
    <text evidence="1">Belongs to the FYV7 family.</text>
</comment>
<proteinExistence type="inferred from homology"/>
<evidence type="ECO:0000256" key="2">
    <source>
        <dbReference type="ARBA" id="ARBA00018780"/>
    </source>
</evidence>
<evidence type="ECO:0000313" key="5">
    <source>
        <dbReference type="Proteomes" id="UP000269721"/>
    </source>
</evidence>
<accession>A0A4V1IRC8</accession>
<feature type="region of interest" description="Disordered" evidence="3">
    <location>
        <begin position="111"/>
        <end position="137"/>
    </location>
</feature>
<gene>
    <name evidence="4" type="ORF">BDK51DRAFT_48358</name>
</gene>
<organism evidence="4 5">
    <name type="scientific">Blyttiomyces helicus</name>
    <dbReference type="NCBI Taxonomy" id="388810"/>
    <lineage>
        <taxon>Eukaryota</taxon>
        <taxon>Fungi</taxon>
        <taxon>Fungi incertae sedis</taxon>
        <taxon>Chytridiomycota</taxon>
        <taxon>Chytridiomycota incertae sedis</taxon>
        <taxon>Chytridiomycetes</taxon>
        <taxon>Chytridiomycetes incertae sedis</taxon>
        <taxon>Blyttiomyces</taxon>
    </lineage>
</organism>
<dbReference type="EMBL" id="KZ995991">
    <property type="protein sequence ID" value="RKO89607.1"/>
    <property type="molecule type" value="Genomic_DNA"/>
</dbReference>
<evidence type="ECO:0000313" key="4">
    <source>
        <dbReference type="EMBL" id="RKO89607.1"/>
    </source>
</evidence>